<dbReference type="InterPro" id="IPR029063">
    <property type="entry name" value="SAM-dependent_MTases_sf"/>
</dbReference>
<dbReference type="Proteomes" id="UP000568380">
    <property type="component" value="Unassembled WGS sequence"/>
</dbReference>
<evidence type="ECO:0000313" key="2">
    <source>
        <dbReference type="Proteomes" id="UP000568380"/>
    </source>
</evidence>
<evidence type="ECO:0000313" key="1">
    <source>
        <dbReference type="EMBL" id="MBB5078515.1"/>
    </source>
</evidence>
<name>A0A7W8A454_9ACTN</name>
<dbReference type="AlphaFoldDB" id="A0A7W8A454"/>
<keyword evidence="2" id="KW-1185">Reference proteome</keyword>
<gene>
    <name evidence="1" type="ORF">HNR40_004001</name>
</gene>
<evidence type="ECO:0008006" key="3">
    <source>
        <dbReference type="Google" id="ProtNLM"/>
    </source>
</evidence>
<reference evidence="1 2" key="1">
    <citation type="submission" date="2020-08" db="EMBL/GenBank/DDBJ databases">
        <title>Genomic Encyclopedia of Type Strains, Phase IV (KMG-IV): sequencing the most valuable type-strain genomes for metagenomic binning, comparative biology and taxonomic classification.</title>
        <authorList>
            <person name="Goeker M."/>
        </authorList>
    </citation>
    <scope>NUCLEOTIDE SEQUENCE [LARGE SCALE GENOMIC DNA]</scope>
    <source>
        <strain evidence="1 2">DSM 45385</strain>
    </source>
</reference>
<sequence length="199" mass="21608">MEEPDWHGWHTGYDSPGSLLWRRLRVVRAAISGVLDDGARSVVSLCAGQGRDLLPVLADHPARAGVSARLVELDERNVRLARQSAPEGVEVVTADAALTDAYTGAVPADLVLVCGVFGNITDADVRHTIGCLPMLCAPGATVIWTRHRREPDLGPQVCSWFAEEGFELQGLTQEDFTVGVHRYAGPPRPLEPGLRMFTF</sequence>
<protein>
    <recommendedName>
        <fullName evidence="3">SAM-dependent methyltransferase</fullName>
    </recommendedName>
</protein>
<dbReference type="EMBL" id="JACHIN010000005">
    <property type="protein sequence ID" value="MBB5078515.1"/>
    <property type="molecule type" value="Genomic_DNA"/>
</dbReference>
<organism evidence="1 2">
    <name type="scientific">Nonomuraea endophytica</name>
    <dbReference type="NCBI Taxonomy" id="714136"/>
    <lineage>
        <taxon>Bacteria</taxon>
        <taxon>Bacillati</taxon>
        <taxon>Actinomycetota</taxon>
        <taxon>Actinomycetes</taxon>
        <taxon>Streptosporangiales</taxon>
        <taxon>Streptosporangiaceae</taxon>
        <taxon>Nonomuraea</taxon>
    </lineage>
</organism>
<dbReference type="Gene3D" id="3.40.50.150">
    <property type="entry name" value="Vaccinia Virus protein VP39"/>
    <property type="match status" value="1"/>
</dbReference>
<dbReference type="SUPFAM" id="SSF53335">
    <property type="entry name" value="S-adenosyl-L-methionine-dependent methyltransferases"/>
    <property type="match status" value="1"/>
</dbReference>
<dbReference type="RefSeq" id="WP_184963348.1">
    <property type="nucleotide sequence ID" value="NZ_JACHIN010000005.1"/>
</dbReference>
<proteinExistence type="predicted"/>
<comment type="caution">
    <text evidence="1">The sequence shown here is derived from an EMBL/GenBank/DDBJ whole genome shotgun (WGS) entry which is preliminary data.</text>
</comment>
<accession>A0A7W8A454</accession>